<accession>A0A2B5GAJ1</accession>
<dbReference type="AlphaFoldDB" id="A0A0J7EG43"/>
<dbReference type="Proteomes" id="UP000223311">
    <property type="component" value="Unassembled WGS sequence"/>
</dbReference>
<proteinExistence type="predicted"/>
<dbReference type="RefSeq" id="WP_048547391.1">
    <property type="nucleotide sequence ID" value="NZ_CABMIE010000047.1"/>
</dbReference>
<protein>
    <submittedName>
        <fullName evidence="1">Uncharacterized protein</fullName>
    </submittedName>
</protein>
<evidence type="ECO:0000313" key="2">
    <source>
        <dbReference type="Proteomes" id="UP000223311"/>
    </source>
</evidence>
<reference evidence="1 2" key="1">
    <citation type="submission" date="2017-09" db="EMBL/GenBank/DDBJ databases">
        <title>Large-scale bioinformatics analysis of Bacillus genomes uncovers conserved roles of natural products in bacterial physiology.</title>
        <authorList>
            <consortium name="Agbiome Team Llc"/>
            <person name="Bleich R.M."/>
            <person name="Grubbs K.J."/>
            <person name="Santa Maria K.C."/>
            <person name="Allen S.E."/>
            <person name="Farag S."/>
            <person name="Shank E.A."/>
            <person name="Bowers A."/>
        </authorList>
    </citation>
    <scope>NUCLEOTIDE SEQUENCE [LARGE SCALE GENOMIC DNA]</scope>
    <source>
        <strain evidence="1 2">AFS080080</strain>
    </source>
</reference>
<organism evidence="1 2">
    <name type="scientific">Bacillus wiedmannii</name>
    <dbReference type="NCBI Taxonomy" id="1890302"/>
    <lineage>
        <taxon>Bacteria</taxon>
        <taxon>Bacillati</taxon>
        <taxon>Bacillota</taxon>
        <taxon>Bacilli</taxon>
        <taxon>Bacillales</taxon>
        <taxon>Bacillaceae</taxon>
        <taxon>Bacillus</taxon>
        <taxon>Bacillus cereus group</taxon>
    </lineage>
</organism>
<dbReference type="EMBL" id="NVGE01000005">
    <property type="protein sequence ID" value="PFZ33309.1"/>
    <property type="molecule type" value="Genomic_DNA"/>
</dbReference>
<sequence length="118" mass="14141">MEKNSELYKHLSSTGYSKRIMKYQLETYLKGIWEDGYLRLNMGIVRKIQKKYGHNDQVMIAIIDYVLYISKGILYLRYIEYLSAMIIGERIDSMKNLLKYLYNVKPLQQEIECRLDVK</sequence>
<accession>A0A0J7EG43</accession>
<name>A0A0J7EG43_9BACI</name>
<comment type="caution">
    <text evidence="1">The sequence shown here is derived from an EMBL/GenBank/DDBJ whole genome shotgun (WGS) entry which is preliminary data.</text>
</comment>
<evidence type="ECO:0000313" key="1">
    <source>
        <dbReference type="EMBL" id="PFZ33309.1"/>
    </source>
</evidence>
<gene>
    <name evidence="1" type="ORF">COL66_07055</name>
</gene>